<evidence type="ECO:0000313" key="2">
    <source>
        <dbReference type="EMBL" id="PSW18672.1"/>
    </source>
</evidence>
<dbReference type="OrthoDB" id="6138887at2"/>
<evidence type="ECO:0000259" key="1">
    <source>
        <dbReference type="Pfam" id="PF06527"/>
    </source>
</evidence>
<sequence>MEFGARDEHSLAVRRPPMLGESLKSFLLRLANVNACKYKTLVKHLGFGPSTWFTPGSASESMMYTALSKVLNVSEQALLEILRTPSMKDLWIPSVIGTSEMKVRTVRACLSCLSEAPYHRQAWQHAMYCVCTKHNEQMIDCCPHCGNGLELDFCLNGRCHDCGSHMSDGPVQVMTVPVWQKEVFQGAQSRELLQSLLGMSMVAVRPLDLFTSDIRVRDMRVVEVMALMQKAWNLLHSYTARQTLKEALNRRWHEVNQVMGEELPLTLYREATALALANDNASDGKLDAPVFESDSREFDIIKSTKRFAFLCEGDSTRGLVKATQLMNFLGIKPKDFEQLRQAGVFIQINPKAAKKDALYCLEAVARQFSKLIRVDNVEAGYVAYEEFVPVACKFISGLHEGSVLVDIFNCDFPTQLLSNQKGTVIERLYVHKEAFCEQYTECDIYEYQTVPVTFLPGFFGTQMPNVRAALKSVFVQKVMGFDVLRAKEDIPTSALKELHDNYLILNKWAYSHSKSKTKCLCALKRAKVEPLVRVNEEHCNSFEIYPKSAEQVLLDRYDELAQNYKGRKRRRKSEF</sequence>
<dbReference type="AlphaFoldDB" id="A0A2T3NR16"/>
<proteinExistence type="predicted"/>
<dbReference type="InterPro" id="IPR009492">
    <property type="entry name" value="TniQ"/>
</dbReference>
<organism evidence="2 3">
    <name type="scientific">Photobacterium swingsii</name>
    <dbReference type="NCBI Taxonomy" id="680026"/>
    <lineage>
        <taxon>Bacteria</taxon>
        <taxon>Pseudomonadati</taxon>
        <taxon>Pseudomonadota</taxon>
        <taxon>Gammaproteobacteria</taxon>
        <taxon>Vibrionales</taxon>
        <taxon>Vibrionaceae</taxon>
        <taxon>Photobacterium</taxon>
    </lineage>
</organism>
<dbReference type="Pfam" id="PF06527">
    <property type="entry name" value="TniQ"/>
    <property type="match status" value="1"/>
</dbReference>
<dbReference type="RefSeq" id="WP_107303182.1">
    <property type="nucleotide sequence ID" value="NZ_AP024852.1"/>
</dbReference>
<feature type="domain" description="TniQ" evidence="1">
    <location>
        <begin position="16"/>
        <end position="136"/>
    </location>
</feature>
<protein>
    <recommendedName>
        <fullName evidence="1">TniQ domain-containing protein</fullName>
    </recommendedName>
</protein>
<name>A0A2T3NR16_9GAMM</name>
<reference evidence="2 3" key="1">
    <citation type="submission" date="2018-01" db="EMBL/GenBank/DDBJ databases">
        <title>Whole genome sequencing of Histamine producing bacteria.</title>
        <authorList>
            <person name="Butler K."/>
        </authorList>
    </citation>
    <scope>NUCLEOTIDE SEQUENCE [LARGE SCALE GENOMIC DNA]</scope>
    <source>
        <strain evidence="2 3">DSM 24669</strain>
    </source>
</reference>
<dbReference type="EMBL" id="PYLZ01000025">
    <property type="protein sequence ID" value="PSW18672.1"/>
    <property type="molecule type" value="Genomic_DNA"/>
</dbReference>
<gene>
    <name evidence="2" type="ORF">C9I94_24405</name>
</gene>
<comment type="caution">
    <text evidence="2">The sequence shown here is derived from an EMBL/GenBank/DDBJ whole genome shotgun (WGS) entry which is preliminary data.</text>
</comment>
<dbReference type="Proteomes" id="UP000240481">
    <property type="component" value="Unassembled WGS sequence"/>
</dbReference>
<keyword evidence="3" id="KW-1185">Reference proteome</keyword>
<evidence type="ECO:0000313" key="3">
    <source>
        <dbReference type="Proteomes" id="UP000240481"/>
    </source>
</evidence>
<accession>A0A2T3NR16</accession>